<evidence type="ECO:0008006" key="3">
    <source>
        <dbReference type="Google" id="ProtNLM"/>
    </source>
</evidence>
<evidence type="ECO:0000313" key="2">
    <source>
        <dbReference type="Proteomes" id="UP001293593"/>
    </source>
</evidence>
<comment type="caution">
    <text evidence="1">The sequence shown here is derived from an EMBL/GenBank/DDBJ whole genome shotgun (WGS) entry which is preliminary data.</text>
</comment>
<organism evidence="1 2">
    <name type="scientific">Acacia crassicarpa</name>
    <name type="common">northern wattle</name>
    <dbReference type="NCBI Taxonomy" id="499986"/>
    <lineage>
        <taxon>Eukaryota</taxon>
        <taxon>Viridiplantae</taxon>
        <taxon>Streptophyta</taxon>
        <taxon>Embryophyta</taxon>
        <taxon>Tracheophyta</taxon>
        <taxon>Spermatophyta</taxon>
        <taxon>Magnoliopsida</taxon>
        <taxon>eudicotyledons</taxon>
        <taxon>Gunneridae</taxon>
        <taxon>Pentapetalae</taxon>
        <taxon>rosids</taxon>
        <taxon>fabids</taxon>
        <taxon>Fabales</taxon>
        <taxon>Fabaceae</taxon>
        <taxon>Caesalpinioideae</taxon>
        <taxon>mimosoid clade</taxon>
        <taxon>Acacieae</taxon>
        <taxon>Acacia</taxon>
    </lineage>
</organism>
<dbReference type="SUPFAM" id="SSF54236">
    <property type="entry name" value="Ubiquitin-like"/>
    <property type="match status" value="1"/>
</dbReference>
<keyword evidence="2" id="KW-1185">Reference proteome</keyword>
<dbReference type="CDD" id="cd17039">
    <property type="entry name" value="Ubl_ubiquitin_like"/>
    <property type="match status" value="1"/>
</dbReference>
<proteinExistence type="predicted"/>
<accession>A0AAE1MKS0</accession>
<evidence type="ECO:0000313" key="1">
    <source>
        <dbReference type="EMBL" id="KAK4265418.1"/>
    </source>
</evidence>
<protein>
    <recommendedName>
        <fullName evidence="3">Ubiquitin-like domain-containing protein</fullName>
    </recommendedName>
</protein>
<dbReference type="AlphaFoldDB" id="A0AAE1MKS0"/>
<dbReference type="Gene3D" id="3.10.20.90">
    <property type="entry name" value="Phosphatidylinositol 3-kinase Catalytic Subunit, Chain A, domain 1"/>
    <property type="match status" value="1"/>
</dbReference>
<dbReference type="EMBL" id="JAWXYG010000008">
    <property type="protein sequence ID" value="KAK4265418.1"/>
    <property type="molecule type" value="Genomic_DNA"/>
</dbReference>
<sequence length="123" mass="13979">MSSGVTGSFFRKGKILFHVAENGRSFDLDCDETTLVGEIMRRIESLSGISFDDQHVLYLDMKLESQRQFSAYKLPCDGGVGERCSFSIKQDFRKTHCLLQQSKLILPILRGLHHHPCLIIPTH</sequence>
<dbReference type="Proteomes" id="UP001293593">
    <property type="component" value="Unassembled WGS sequence"/>
</dbReference>
<name>A0AAE1MKS0_9FABA</name>
<reference evidence="1" key="1">
    <citation type="submission" date="2023-10" db="EMBL/GenBank/DDBJ databases">
        <title>Chromosome-level genome of the transformable northern wattle, Acacia crassicarpa.</title>
        <authorList>
            <person name="Massaro I."/>
            <person name="Sinha N.R."/>
            <person name="Poethig S."/>
            <person name="Leichty A.R."/>
        </authorList>
    </citation>
    <scope>NUCLEOTIDE SEQUENCE</scope>
    <source>
        <strain evidence="1">Acra3RX</strain>
        <tissue evidence="1">Leaf</tissue>
    </source>
</reference>
<dbReference type="InterPro" id="IPR029071">
    <property type="entry name" value="Ubiquitin-like_domsf"/>
</dbReference>
<gene>
    <name evidence="1" type="ORF">QN277_026473</name>
</gene>